<gene>
    <name evidence="1" type="ORF">PECUL_23A021252</name>
</gene>
<accession>A0AAD1RQY5</accession>
<organism evidence="1 2">
    <name type="scientific">Pelobates cultripes</name>
    <name type="common">Western spadefoot toad</name>
    <dbReference type="NCBI Taxonomy" id="61616"/>
    <lineage>
        <taxon>Eukaryota</taxon>
        <taxon>Metazoa</taxon>
        <taxon>Chordata</taxon>
        <taxon>Craniata</taxon>
        <taxon>Vertebrata</taxon>
        <taxon>Euteleostomi</taxon>
        <taxon>Amphibia</taxon>
        <taxon>Batrachia</taxon>
        <taxon>Anura</taxon>
        <taxon>Pelobatoidea</taxon>
        <taxon>Pelobatidae</taxon>
        <taxon>Pelobates</taxon>
    </lineage>
</organism>
<sequence length="104" mass="11717">MDAIQGPSDGKDHASQDVIAWLHCYFSKKAVMLTVWKLRSLSEPFTEMSLYNNVSKRSQNIYTPITFCIGGGTPPKEGLQTLRSWKLPLTTDTSSLRLYPHGKE</sequence>
<evidence type="ECO:0000313" key="2">
    <source>
        <dbReference type="Proteomes" id="UP001295444"/>
    </source>
</evidence>
<dbReference type="EMBL" id="OW240914">
    <property type="protein sequence ID" value="CAH2276103.1"/>
    <property type="molecule type" value="Genomic_DNA"/>
</dbReference>
<name>A0AAD1RQY5_PELCU</name>
<reference evidence="1" key="1">
    <citation type="submission" date="2022-03" db="EMBL/GenBank/DDBJ databases">
        <authorList>
            <person name="Alioto T."/>
            <person name="Alioto T."/>
            <person name="Gomez Garrido J."/>
        </authorList>
    </citation>
    <scope>NUCLEOTIDE SEQUENCE</scope>
</reference>
<keyword evidence="2" id="KW-1185">Reference proteome</keyword>
<proteinExistence type="predicted"/>
<dbReference type="AlphaFoldDB" id="A0AAD1RQY5"/>
<protein>
    <submittedName>
        <fullName evidence="1">Uncharacterized protein</fullName>
    </submittedName>
</protein>
<dbReference type="Proteomes" id="UP001295444">
    <property type="component" value="Chromosome 03"/>
</dbReference>
<evidence type="ECO:0000313" key="1">
    <source>
        <dbReference type="EMBL" id="CAH2276103.1"/>
    </source>
</evidence>